<reference evidence="1" key="1">
    <citation type="submission" date="2021-06" db="EMBL/GenBank/DDBJ databases">
        <authorList>
            <person name="Hodson N. C."/>
            <person name="Mongue J. A."/>
            <person name="Jaron S. K."/>
        </authorList>
    </citation>
    <scope>NUCLEOTIDE SEQUENCE</scope>
</reference>
<dbReference type="AlphaFoldDB" id="A0A8J2KUG7"/>
<evidence type="ECO:0000313" key="1">
    <source>
        <dbReference type="EMBL" id="CAG7820925.1"/>
    </source>
</evidence>
<protein>
    <submittedName>
        <fullName evidence="1">Uncharacterized protein</fullName>
    </submittedName>
</protein>
<sequence>FVQLFEDSLVHSPARY</sequence>
<keyword evidence="2" id="KW-1185">Reference proteome</keyword>
<accession>A0A8J2KUG7</accession>
<dbReference type="EMBL" id="CAJVCH010494467">
    <property type="protein sequence ID" value="CAG7820925.1"/>
    <property type="molecule type" value="Genomic_DNA"/>
</dbReference>
<comment type="caution">
    <text evidence="1">The sequence shown here is derived from an EMBL/GenBank/DDBJ whole genome shotgun (WGS) entry which is preliminary data.</text>
</comment>
<gene>
    <name evidence="1" type="ORF">AFUS01_LOCUS31293</name>
</gene>
<organism evidence="1 2">
    <name type="scientific">Allacma fusca</name>
    <dbReference type="NCBI Taxonomy" id="39272"/>
    <lineage>
        <taxon>Eukaryota</taxon>
        <taxon>Metazoa</taxon>
        <taxon>Ecdysozoa</taxon>
        <taxon>Arthropoda</taxon>
        <taxon>Hexapoda</taxon>
        <taxon>Collembola</taxon>
        <taxon>Symphypleona</taxon>
        <taxon>Sminthuridae</taxon>
        <taxon>Allacma</taxon>
    </lineage>
</organism>
<proteinExistence type="predicted"/>
<dbReference type="Proteomes" id="UP000708208">
    <property type="component" value="Unassembled WGS sequence"/>
</dbReference>
<evidence type="ECO:0000313" key="2">
    <source>
        <dbReference type="Proteomes" id="UP000708208"/>
    </source>
</evidence>
<feature type="non-terminal residue" evidence="1">
    <location>
        <position position="16"/>
    </location>
</feature>
<name>A0A8J2KUG7_9HEXA</name>